<keyword evidence="1" id="KW-1133">Transmembrane helix</keyword>
<dbReference type="HOGENOM" id="CLU_3243124_0_0_1"/>
<dbReference type="Proteomes" id="UP000004995">
    <property type="component" value="Unassembled WGS sequence"/>
</dbReference>
<dbReference type="EnsemblPlants" id="KQL01655">
    <property type="protein sequence ID" value="KQL01655"/>
    <property type="gene ID" value="SETIT_015915mg"/>
</dbReference>
<dbReference type="EMBL" id="AGNK02003810">
    <property type="status" value="NOT_ANNOTATED_CDS"/>
    <property type="molecule type" value="Genomic_DNA"/>
</dbReference>
<evidence type="ECO:0000313" key="3">
    <source>
        <dbReference type="Proteomes" id="UP000004995"/>
    </source>
</evidence>
<reference evidence="2" key="2">
    <citation type="submission" date="2018-08" db="UniProtKB">
        <authorList>
            <consortium name="EnsemblPlants"/>
        </authorList>
    </citation>
    <scope>IDENTIFICATION</scope>
    <source>
        <strain evidence="2">Yugu1</strain>
    </source>
</reference>
<dbReference type="InParanoid" id="K3YNS3"/>
<keyword evidence="1" id="KW-0812">Transmembrane</keyword>
<feature type="transmembrane region" description="Helical" evidence="1">
    <location>
        <begin position="20"/>
        <end position="39"/>
    </location>
</feature>
<evidence type="ECO:0000256" key="1">
    <source>
        <dbReference type="SAM" id="Phobius"/>
    </source>
</evidence>
<sequence length="43" mass="4939">MLVLHTVYMHMLMVTPSYLNLELGYIAVAMSYVICLMFISGRI</sequence>
<name>K3YNS3_SETIT</name>
<keyword evidence="1" id="KW-0472">Membrane</keyword>
<dbReference type="AlphaFoldDB" id="K3YNS3"/>
<organism evidence="2 3">
    <name type="scientific">Setaria italica</name>
    <name type="common">Foxtail millet</name>
    <name type="synonym">Panicum italicum</name>
    <dbReference type="NCBI Taxonomy" id="4555"/>
    <lineage>
        <taxon>Eukaryota</taxon>
        <taxon>Viridiplantae</taxon>
        <taxon>Streptophyta</taxon>
        <taxon>Embryophyta</taxon>
        <taxon>Tracheophyta</taxon>
        <taxon>Spermatophyta</taxon>
        <taxon>Magnoliopsida</taxon>
        <taxon>Liliopsida</taxon>
        <taxon>Poales</taxon>
        <taxon>Poaceae</taxon>
        <taxon>PACMAD clade</taxon>
        <taxon>Panicoideae</taxon>
        <taxon>Panicodae</taxon>
        <taxon>Paniceae</taxon>
        <taxon>Cenchrinae</taxon>
        <taxon>Setaria</taxon>
    </lineage>
</organism>
<accession>K3YNS3</accession>
<reference evidence="3" key="1">
    <citation type="journal article" date="2012" name="Nat. Biotechnol.">
        <title>Reference genome sequence of the model plant Setaria.</title>
        <authorList>
            <person name="Bennetzen J.L."/>
            <person name="Schmutz J."/>
            <person name="Wang H."/>
            <person name="Percifield R."/>
            <person name="Hawkins J."/>
            <person name="Pontaroli A.C."/>
            <person name="Estep M."/>
            <person name="Feng L."/>
            <person name="Vaughn J.N."/>
            <person name="Grimwood J."/>
            <person name="Jenkins J."/>
            <person name="Barry K."/>
            <person name="Lindquist E."/>
            <person name="Hellsten U."/>
            <person name="Deshpande S."/>
            <person name="Wang X."/>
            <person name="Wu X."/>
            <person name="Mitros T."/>
            <person name="Triplett J."/>
            <person name="Yang X."/>
            <person name="Ye C.Y."/>
            <person name="Mauro-Herrera M."/>
            <person name="Wang L."/>
            <person name="Li P."/>
            <person name="Sharma M."/>
            <person name="Sharma R."/>
            <person name="Ronald P.C."/>
            <person name="Panaud O."/>
            <person name="Kellogg E.A."/>
            <person name="Brutnell T.P."/>
            <person name="Doust A.N."/>
            <person name="Tuskan G.A."/>
            <person name="Rokhsar D."/>
            <person name="Devos K.M."/>
        </authorList>
    </citation>
    <scope>NUCLEOTIDE SEQUENCE [LARGE SCALE GENOMIC DNA]</scope>
    <source>
        <strain evidence="3">cv. Yugu1</strain>
    </source>
</reference>
<proteinExistence type="predicted"/>
<keyword evidence="3" id="KW-1185">Reference proteome</keyword>
<protein>
    <submittedName>
        <fullName evidence="2">Uncharacterized protein</fullName>
    </submittedName>
</protein>
<evidence type="ECO:0000313" key="2">
    <source>
        <dbReference type="EnsemblPlants" id="KQL01655"/>
    </source>
</evidence>
<dbReference type="Gramene" id="KQL01655">
    <property type="protein sequence ID" value="KQL01655"/>
    <property type="gene ID" value="SETIT_015915mg"/>
</dbReference>